<evidence type="ECO:0000313" key="2">
    <source>
        <dbReference type="Proteomes" id="UP000009183"/>
    </source>
</evidence>
<name>D7U177_VITVI</name>
<accession>D7U177</accession>
<dbReference type="HOGENOM" id="CLU_2659594_0_0_1"/>
<proteinExistence type="predicted"/>
<gene>
    <name evidence="1" type="ordered locus">VIT_09s0002g07630</name>
</gene>
<dbReference type="InParanoid" id="D7U177"/>
<protein>
    <submittedName>
        <fullName evidence="1">Uncharacterized protein</fullName>
    </submittedName>
</protein>
<reference evidence="2" key="1">
    <citation type="journal article" date="2007" name="Nature">
        <title>The grapevine genome sequence suggests ancestral hexaploidization in major angiosperm phyla.</title>
        <authorList>
            <consortium name="The French-Italian Public Consortium for Grapevine Genome Characterization."/>
            <person name="Jaillon O."/>
            <person name="Aury J.-M."/>
            <person name="Noel B."/>
            <person name="Policriti A."/>
            <person name="Clepet C."/>
            <person name="Casagrande A."/>
            <person name="Choisne N."/>
            <person name="Aubourg S."/>
            <person name="Vitulo N."/>
            <person name="Jubin C."/>
            <person name="Vezzi A."/>
            <person name="Legeai F."/>
            <person name="Hugueney P."/>
            <person name="Dasilva C."/>
            <person name="Horner D."/>
            <person name="Mica E."/>
            <person name="Jublot D."/>
            <person name="Poulain J."/>
            <person name="Bruyere C."/>
            <person name="Billault A."/>
            <person name="Segurens B."/>
            <person name="Gouyvenoux M."/>
            <person name="Ugarte E."/>
            <person name="Cattonaro F."/>
            <person name="Anthouard V."/>
            <person name="Vico V."/>
            <person name="Del Fabbro C."/>
            <person name="Alaux M."/>
            <person name="Di Gaspero G."/>
            <person name="Dumas V."/>
            <person name="Felice N."/>
            <person name="Paillard S."/>
            <person name="Juman I."/>
            <person name="Moroldo M."/>
            <person name="Scalabrin S."/>
            <person name="Canaguier A."/>
            <person name="Le Clainche I."/>
            <person name="Malacrida G."/>
            <person name="Durand E."/>
            <person name="Pesole G."/>
            <person name="Laucou V."/>
            <person name="Chatelet P."/>
            <person name="Merdinoglu D."/>
            <person name="Delledonne M."/>
            <person name="Pezzotti M."/>
            <person name="Lecharny A."/>
            <person name="Scarpelli C."/>
            <person name="Artiguenave F."/>
            <person name="Pe M.E."/>
            <person name="Valle G."/>
            <person name="Morgante M."/>
            <person name="Caboche M."/>
            <person name="Adam-Blondon A.-F."/>
            <person name="Weissenbach J."/>
            <person name="Quetier F."/>
            <person name="Wincker P."/>
        </authorList>
    </citation>
    <scope>NUCLEOTIDE SEQUENCE [LARGE SCALE GENOMIC DNA]</scope>
    <source>
        <strain evidence="2">cv. Pinot noir / PN40024</strain>
    </source>
</reference>
<keyword evidence="2" id="KW-1185">Reference proteome</keyword>
<organism evidence="1 2">
    <name type="scientific">Vitis vinifera</name>
    <name type="common">Grape</name>
    <dbReference type="NCBI Taxonomy" id="29760"/>
    <lineage>
        <taxon>Eukaryota</taxon>
        <taxon>Viridiplantae</taxon>
        <taxon>Streptophyta</taxon>
        <taxon>Embryophyta</taxon>
        <taxon>Tracheophyta</taxon>
        <taxon>Spermatophyta</taxon>
        <taxon>Magnoliopsida</taxon>
        <taxon>eudicotyledons</taxon>
        <taxon>Gunneridae</taxon>
        <taxon>Pentapetalae</taxon>
        <taxon>rosids</taxon>
        <taxon>Vitales</taxon>
        <taxon>Vitaceae</taxon>
        <taxon>Viteae</taxon>
        <taxon>Vitis</taxon>
    </lineage>
</organism>
<dbReference type="AlphaFoldDB" id="D7U177"/>
<dbReference type="EMBL" id="FN596494">
    <property type="protein sequence ID" value="CBI36373.3"/>
    <property type="molecule type" value="Genomic_DNA"/>
</dbReference>
<dbReference type="PaxDb" id="29760-VIT_09s0002g07630.t01"/>
<evidence type="ECO:0000313" key="1">
    <source>
        <dbReference type="EMBL" id="CBI36373.3"/>
    </source>
</evidence>
<sequence>MSKKKSFLPVQQLTIHWHNNSLGRMCHNALLEFQSLFTGQSNLRFQSLFTGQSNLRVLGHELQVWLPRISRWRISF</sequence>
<dbReference type="Proteomes" id="UP000009183">
    <property type="component" value="Chromosome 9"/>
</dbReference>